<evidence type="ECO:0000256" key="5">
    <source>
        <dbReference type="ARBA" id="ARBA00022989"/>
    </source>
</evidence>
<comment type="similarity">
    <text evidence="2">Belongs to the CPA3 antiporters (TC 2.A.63) subunit E family.</text>
</comment>
<evidence type="ECO:0000313" key="8">
    <source>
        <dbReference type="EMBL" id="MBB5365415.1"/>
    </source>
</evidence>
<comment type="subcellular location">
    <subcellularLocation>
        <location evidence="1">Cell membrane</location>
        <topology evidence="1">Multi-pass membrane protein</topology>
    </subcellularLocation>
</comment>
<name>A0A7W8NH22_9DEIO</name>
<keyword evidence="3" id="KW-1003">Cell membrane</keyword>
<sequence>MRGISLNILLAIVWTLFVGEFSLRELVIGMLLGFAILSVFPLSLGTGGYVRRTLAAVRFALFFARELTAANVQVALWALRPHPPLHPMIIAYPLRLSGDNAQTVLAATITLMPGSVAMGFNPERNVLYAHVIGARSPRAARESLEKVENALLPLYGQSASQTDPVETSA</sequence>
<dbReference type="PANTHER" id="PTHR34584">
    <property type="entry name" value="NA(+)/H(+) ANTIPORTER SUBUNIT E1"/>
    <property type="match status" value="1"/>
</dbReference>
<reference evidence="8 9" key="1">
    <citation type="submission" date="2020-08" db="EMBL/GenBank/DDBJ databases">
        <title>Genomic Encyclopedia of Type Strains, Phase IV (KMG-IV): sequencing the most valuable type-strain genomes for metagenomic binning, comparative biology and taxonomic classification.</title>
        <authorList>
            <person name="Goeker M."/>
        </authorList>
    </citation>
    <scope>NUCLEOTIDE SEQUENCE [LARGE SCALE GENOMIC DNA]</scope>
    <source>
        <strain evidence="8 9">DSM 27939</strain>
    </source>
</reference>
<evidence type="ECO:0000256" key="2">
    <source>
        <dbReference type="ARBA" id="ARBA00006228"/>
    </source>
</evidence>
<dbReference type="PIRSF" id="PIRSF019239">
    <property type="entry name" value="MrpE"/>
    <property type="match status" value="1"/>
</dbReference>
<protein>
    <submittedName>
        <fullName evidence="8">Multicomponent Na+:H+ antiporter subunit E</fullName>
    </submittedName>
</protein>
<feature type="transmembrane region" description="Helical" evidence="7">
    <location>
        <begin position="30"/>
        <end position="50"/>
    </location>
</feature>
<evidence type="ECO:0000256" key="6">
    <source>
        <dbReference type="ARBA" id="ARBA00023136"/>
    </source>
</evidence>
<feature type="transmembrane region" description="Helical" evidence="7">
    <location>
        <begin position="6"/>
        <end position="23"/>
    </location>
</feature>
<accession>A0A7W8NH22</accession>
<dbReference type="RefSeq" id="WP_184136875.1">
    <property type="nucleotide sequence ID" value="NZ_JACHFL010000018.1"/>
</dbReference>
<dbReference type="InterPro" id="IPR002758">
    <property type="entry name" value="Cation_antiport_E"/>
</dbReference>
<dbReference type="EMBL" id="JACHFL010000018">
    <property type="protein sequence ID" value="MBB5365415.1"/>
    <property type="molecule type" value="Genomic_DNA"/>
</dbReference>
<keyword evidence="9" id="KW-1185">Reference proteome</keyword>
<gene>
    <name evidence="8" type="ORF">HNQ08_004536</name>
</gene>
<dbReference type="Pfam" id="PF01899">
    <property type="entry name" value="MNHE"/>
    <property type="match status" value="1"/>
</dbReference>
<evidence type="ECO:0000256" key="1">
    <source>
        <dbReference type="ARBA" id="ARBA00004651"/>
    </source>
</evidence>
<evidence type="ECO:0000313" key="9">
    <source>
        <dbReference type="Proteomes" id="UP000552709"/>
    </source>
</evidence>
<keyword evidence="5 7" id="KW-1133">Transmembrane helix</keyword>
<comment type="caution">
    <text evidence="8">The sequence shown here is derived from an EMBL/GenBank/DDBJ whole genome shotgun (WGS) entry which is preliminary data.</text>
</comment>
<organism evidence="8 9">
    <name type="scientific">Deinococcus humi</name>
    <dbReference type="NCBI Taxonomy" id="662880"/>
    <lineage>
        <taxon>Bacteria</taxon>
        <taxon>Thermotogati</taxon>
        <taxon>Deinococcota</taxon>
        <taxon>Deinococci</taxon>
        <taxon>Deinococcales</taxon>
        <taxon>Deinococcaceae</taxon>
        <taxon>Deinococcus</taxon>
    </lineage>
</organism>
<dbReference type="AlphaFoldDB" id="A0A7W8NH22"/>
<evidence type="ECO:0000256" key="7">
    <source>
        <dbReference type="SAM" id="Phobius"/>
    </source>
</evidence>
<dbReference type="Proteomes" id="UP000552709">
    <property type="component" value="Unassembled WGS sequence"/>
</dbReference>
<dbReference type="PANTHER" id="PTHR34584:SF1">
    <property type="entry name" value="NA(+)_H(+) ANTIPORTER SUBUNIT E1"/>
    <property type="match status" value="1"/>
</dbReference>
<evidence type="ECO:0000256" key="4">
    <source>
        <dbReference type="ARBA" id="ARBA00022692"/>
    </source>
</evidence>
<dbReference type="GO" id="GO:0005886">
    <property type="term" value="C:plasma membrane"/>
    <property type="evidence" value="ECO:0007669"/>
    <property type="project" value="UniProtKB-SubCell"/>
</dbReference>
<evidence type="ECO:0000256" key="3">
    <source>
        <dbReference type="ARBA" id="ARBA00022475"/>
    </source>
</evidence>
<dbReference type="GO" id="GO:0008324">
    <property type="term" value="F:monoatomic cation transmembrane transporter activity"/>
    <property type="evidence" value="ECO:0007669"/>
    <property type="project" value="InterPro"/>
</dbReference>
<keyword evidence="6 7" id="KW-0472">Membrane</keyword>
<proteinExistence type="inferred from homology"/>
<keyword evidence="4 7" id="KW-0812">Transmembrane</keyword>